<gene>
    <name evidence="2" type="ORF">M0811_00707</name>
</gene>
<feature type="transmembrane region" description="Helical" evidence="1">
    <location>
        <begin position="133"/>
        <end position="152"/>
    </location>
</feature>
<protein>
    <submittedName>
        <fullName evidence="2">Uncharacterized protein</fullName>
    </submittedName>
</protein>
<dbReference type="Proteomes" id="UP001149090">
    <property type="component" value="Unassembled WGS sequence"/>
</dbReference>
<keyword evidence="3" id="KW-1185">Reference proteome</keyword>
<organism evidence="2 3">
    <name type="scientific">Anaeramoeba ignava</name>
    <name type="common">Anaerobic marine amoeba</name>
    <dbReference type="NCBI Taxonomy" id="1746090"/>
    <lineage>
        <taxon>Eukaryota</taxon>
        <taxon>Metamonada</taxon>
        <taxon>Anaeramoebidae</taxon>
        <taxon>Anaeramoeba</taxon>
    </lineage>
</organism>
<sequence length="318" mass="36921">MASILEIVKRAARAASGTRSPQLYILGIISAILALLILYEIIRTIKLTGSIWKNITSRFRILILTSCFLEITLTSIVSLVSFNWKSVFLIIFFYTTLPTFLQFCTFSFYILYLAKTLFMIEGKQTKLKKYLDLIFVISIIVYFILLIILDYFTAKNVNEGKDNSTSNLLSALYIIIFIFPLVILFVIMGVKYYRKFKDYLLVSIQKERIKYIMILIIINGVIFTIFFIYALFGAFEKNKISDTVGTYLANEEYSKYDTYALIFTLVFGLIPAFVLFIILHRILSIEKGMFQRQENILLAGDDNNEYLNNEYKLFDVKN</sequence>
<evidence type="ECO:0000256" key="1">
    <source>
        <dbReference type="SAM" id="Phobius"/>
    </source>
</evidence>
<feature type="transmembrane region" description="Helical" evidence="1">
    <location>
        <begin position="172"/>
        <end position="190"/>
    </location>
</feature>
<name>A0A9Q0RBG3_ANAIG</name>
<evidence type="ECO:0000313" key="3">
    <source>
        <dbReference type="Proteomes" id="UP001149090"/>
    </source>
</evidence>
<evidence type="ECO:0000313" key="2">
    <source>
        <dbReference type="EMBL" id="KAJ5074079.1"/>
    </source>
</evidence>
<feature type="transmembrane region" description="Helical" evidence="1">
    <location>
        <begin position="88"/>
        <end position="112"/>
    </location>
</feature>
<feature type="transmembrane region" description="Helical" evidence="1">
    <location>
        <begin position="23"/>
        <end position="41"/>
    </location>
</feature>
<dbReference type="EMBL" id="JAPDFW010000070">
    <property type="protein sequence ID" value="KAJ5074079.1"/>
    <property type="molecule type" value="Genomic_DNA"/>
</dbReference>
<keyword evidence="1" id="KW-0812">Transmembrane</keyword>
<feature type="transmembrane region" description="Helical" evidence="1">
    <location>
        <begin position="211"/>
        <end position="232"/>
    </location>
</feature>
<keyword evidence="1" id="KW-1133">Transmembrane helix</keyword>
<accession>A0A9Q0RBG3</accession>
<feature type="transmembrane region" description="Helical" evidence="1">
    <location>
        <begin position="259"/>
        <end position="283"/>
    </location>
</feature>
<dbReference type="AlphaFoldDB" id="A0A9Q0RBG3"/>
<comment type="caution">
    <text evidence="2">The sequence shown here is derived from an EMBL/GenBank/DDBJ whole genome shotgun (WGS) entry which is preliminary data.</text>
</comment>
<proteinExistence type="predicted"/>
<reference evidence="2" key="1">
    <citation type="submission" date="2022-10" db="EMBL/GenBank/DDBJ databases">
        <title>Novel sulphate-reducing endosymbionts in the free-living metamonad Anaeramoeba.</title>
        <authorList>
            <person name="Jerlstrom-Hultqvist J."/>
            <person name="Cepicka I."/>
            <person name="Gallot-Lavallee L."/>
            <person name="Salas-Leiva D."/>
            <person name="Curtis B.A."/>
            <person name="Zahonova K."/>
            <person name="Pipaliya S."/>
            <person name="Dacks J."/>
            <person name="Roger A.J."/>
        </authorList>
    </citation>
    <scope>NUCLEOTIDE SEQUENCE</scope>
    <source>
        <strain evidence="2">BMAN</strain>
    </source>
</reference>
<keyword evidence="1" id="KW-0472">Membrane</keyword>
<feature type="transmembrane region" description="Helical" evidence="1">
    <location>
        <begin position="61"/>
        <end position="82"/>
    </location>
</feature>